<dbReference type="PANTHER" id="PTHR42647">
    <property type="entry name" value="SBP (S-RIBONUCLEASE BINDING PROTEIN) FAMILY PROTEIN"/>
    <property type="match status" value="1"/>
</dbReference>
<dbReference type="PANTHER" id="PTHR42647:SF5">
    <property type="entry name" value="SBP (S-RIBONUCLEASE BINDING PROTEIN) FAMILY PROTEIN"/>
    <property type="match status" value="1"/>
</dbReference>
<dbReference type="InterPro" id="IPR013083">
    <property type="entry name" value="Znf_RING/FYVE/PHD"/>
</dbReference>
<dbReference type="InterPro" id="IPR001841">
    <property type="entry name" value="Znf_RING"/>
</dbReference>
<evidence type="ECO:0000256" key="2">
    <source>
        <dbReference type="ARBA" id="ARBA00022771"/>
    </source>
</evidence>
<dbReference type="OrthoDB" id="1711136at2759"/>
<dbReference type="PIRSF" id="PIRSF036836">
    <property type="entry name" value="RNase_bind_SBP1"/>
    <property type="match status" value="1"/>
</dbReference>
<protein>
    <recommendedName>
        <fullName evidence="7">RING-type domain-containing protein</fullName>
    </recommendedName>
</protein>
<feature type="domain" description="RING-type" evidence="7">
    <location>
        <begin position="278"/>
        <end position="313"/>
    </location>
</feature>
<evidence type="ECO:0000256" key="5">
    <source>
        <dbReference type="SAM" id="Coils"/>
    </source>
</evidence>
<keyword evidence="9" id="KW-1185">Reference proteome</keyword>
<dbReference type="EMBL" id="JAGGNH010000087">
    <property type="protein sequence ID" value="KAJ0960365.1"/>
    <property type="molecule type" value="Genomic_DNA"/>
</dbReference>
<evidence type="ECO:0000313" key="8">
    <source>
        <dbReference type="EMBL" id="KAJ0960365.1"/>
    </source>
</evidence>
<sequence>MAVQAQYPSSILFLSRGGEPEMKPGDYAQAPSGFLDPSAGFFSNGGSGNSRKRGREVAPQPLQQGATIGLFSLQAQVPAPAPAMMSLAQIQNQAQTQTQTPPLVSTGLRLAVEDQSQNQSQSNPYASSSSSIISSLLADDLAALINRQGEEIDRLLRSQADQLRRTMMERRQRHYRSLLGAAEEAAARRLSEKEAEVERATRRGAELEDRVARLRAESMAWQAKALADQAAAASLHSQLQQAAAAAAAATSSETNELPADDAESAHVDPRRVEPSKACRSCWSRPISVVLMPCRHLSLCAECDAAARPCPLCRSARTGSVHVLLS</sequence>
<evidence type="ECO:0000256" key="4">
    <source>
        <dbReference type="PROSITE-ProRule" id="PRU00175"/>
    </source>
</evidence>
<feature type="region of interest" description="Disordered" evidence="6">
    <location>
        <begin position="246"/>
        <end position="269"/>
    </location>
</feature>
<evidence type="ECO:0000259" key="7">
    <source>
        <dbReference type="PROSITE" id="PS50089"/>
    </source>
</evidence>
<organism evidence="8 9">
    <name type="scientific">Dioscorea zingiberensis</name>
    <dbReference type="NCBI Taxonomy" id="325984"/>
    <lineage>
        <taxon>Eukaryota</taxon>
        <taxon>Viridiplantae</taxon>
        <taxon>Streptophyta</taxon>
        <taxon>Embryophyta</taxon>
        <taxon>Tracheophyta</taxon>
        <taxon>Spermatophyta</taxon>
        <taxon>Magnoliopsida</taxon>
        <taxon>Liliopsida</taxon>
        <taxon>Dioscoreales</taxon>
        <taxon>Dioscoreaceae</taxon>
        <taxon>Dioscorea</taxon>
    </lineage>
</organism>
<reference evidence="8 9" key="1">
    <citation type="journal article" date="2022" name="Hortic Res">
        <title>The genome of Dioscorea zingiberensis sheds light on the biosynthesis, origin and evolution of the medicinally important diosgenin saponins.</title>
        <authorList>
            <person name="Li Y."/>
            <person name="Tan C."/>
            <person name="Li Z."/>
            <person name="Guo J."/>
            <person name="Li S."/>
            <person name="Chen X."/>
            <person name="Wang C."/>
            <person name="Dai X."/>
            <person name="Yang H."/>
            <person name="Song W."/>
            <person name="Hou L."/>
            <person name="Xu J."/>
            <person name="Tong Z."/>
            <person name="Xu A."/>
            <person name="Yuan X."/>
            <person name="Wang W."/>
            <person name="Yang Q."/>
            <person name="Chen L."/>
            <person name="Sun Z."/>
            <person name="Wang K."/>
            <person name="Pan B."/>
            <person name="Chen J."/>
            <person name="Bao Y."/>
            <person name="Liu F."/>
            <person name="Qi X."/>
            <person name="Gang D.R."/>
            <person name="Wen J."/>
            <person name="Li J."/>
        </authorList>
    </citation>
    <scope>NUCLEOTIDE SEQUENCE [LARGE SCALE GENOMIC DNA]</scope>
    <source>
        <strain evidence="8">Dzin_1.0</strain>
    </source>
</reference>
<keyword evidence="2 4" id="KW-0863">Zinc-finger</keyword>
<dbReference type="PROSITE" id="PS50089">
    <property type="entry name" value="ZF_RING_2"/>
    <property type="match status" value="1"/>
</dbReference>
<dbReference type="Gene3D" id="3.30.40.10">
    <property type="entry name" value="Zinc/RING finger domain, C3HC4 (zinc finger)"/>
    <property type="match status" value="1"/>
</dbReference>
<proteinExistence type="predicted"/>
<evidence type="ECO:0000256" key="1">
    <source>
        <dbReference type="ARBA" id="ARBA00022723"/>
    </source>
</evidence>
<feature type="coiled-coil region" evidence="5">
    <location>
        <begin position="183"/>
        <end position="217"/>
    </location>
</feature>
<evidence type="ECO:0000313" key="9">
    <source>
        <dbReference type="Proteomes" id="UP001085076"/>
    </source>
</evidence>
<dbReference type="Proteomes" id="UP001085076">
    <property type="component" value="Unassembled WGS sequence"/>
</dbReference>
<dbReference type="AlphaFoldDB" id="A0A9D5BTQ4"/>
<name>A0A9D5BTQ4_9LILI</name>
<keyword evidence="3" id="KW-0862">Zinc</keyword>
<dbReference type="GO" id="GO:0004842">
    <property type="term" value="F:ubiquitin-protein transferase activity"/>
    <property type="evidence" value="ECO:0007669"/>
    <property type="project" value="TreeGrafter"/>
</dbReference>
<comment type="caution">
    <text evidence="8">The sequence shown here is derived from an EMBL/GenBank/DDBJ whole genome shotgun (WGS) entry which is preliminary data.</text>
</comment>
<accession>A0A9D5BTQ4</accession>
<evidence type="ECO:0000256" key="6">
    <source>
        <dbReference type="SAM" id="MobiDB-lite"/>
    </source>
</evidence>
<gene>
    <name evidence="8" type="ORF">J5N97_001815</name>
</gene>
<keyword evidence="1" id="KW-0479">Metal-binding</keyword>
<keyword evidence="5" id="KW-0175">Coiled coil</keyword>
<evidence type="ECO:0000256" key="3">
    <source>
        <dbReference type="ARBA" id="ARBA00022833"/>
    </source>
</evidence>
<feature type="region of interest" description="Disordered" evidence="6">
    <location>
        <begin position="22"/>
        <end position="57"/>
    </location>
</feature>
<dbReference type="Pfam" id="PF13920">
    <property type="entry name" value="zf-C3HC4_3"/>
    <property type="match status" value="1"/>
</dbReference>
<dbReference type="GO" id="GO:0008270">
    <property type="term" value="F:zinc ion binding"/>
    <property type="evidence" value="ECO:0007669"/>
    <property type="project" value="UniProtKB-KW"/>
</dbReference>